<dbReference type="Pfam" id="PF03062">
    <property type="entry name" value="MBOAT"/>
    <property type="match status" value="1"/>
</dbReference>
<dbReference type="GO" id="GO:0042121">
    <property type="term" value="P:alginic acid biosynthetic process"/>
    <property type="evidence" value="ECO:0007669"/>
    <property type="project" value="InterPro"/>
</dbReference>
<evidence type="ECO:0000256" key="7">
    <source>
        <dbReference type="ARBA" id="ARBA00023136"/>
    </source>
</evidence>
<evidence type="ECO:0000256" key="9">
    <source>
        <dbReference type="PIRNR" id="PIRNR016636"/>
    </source>
</evidence>
<comment type="subcellular location">
    <subcellularLocation>
        <location evidence="1">Cell membrane</location>
        <topology evidence="1">Multi-pass membrane protein</topology>
    </subcellularLocation>
</comment>
<feature type="transmembrane region" description="Helical" evidence="10">
    <location>
        <begin position="433"/>
        <end position="452"/>
    </location>
</feature>
<proteinExistence type="inferred from homology"/>
<sequence length="500" mass="58534">MEDFCFVGILDLDTISVSMNFTTPQYFLFFTIVWCVRWVFAAVYPRRNSFVLGFLLLASYYFYLSWDYRFGVLIFFTTILDYSVGRALGFQRNLRERKVLLFLSLLGNLSVLGFFKYFHFFMDSFLTLFHSLGWQISAPTLKVILPVGISFYTFQSLSYSIDVYRQRIQPEKNFFHYALFLSFFPQLVAGPIISAKILLPALRNMFSWDNVPLREGVWLILLGFVKKAVIADRISVISDFAYQFPESISTFFAWLGVFSYSIQIYCDFSGYTDIAIGSALLLGVRLPENFKLPYTATSFSDFWRRWHISLSGWLRDYLYISLGGNRIADFTTYRNLLITMLLGGLWHGASWNFVIWGFLHGILLVLERWFRDSVSFPWKENSILRHGMKFLYQIFVILSVCLVWVFFRSKTFSGSIGLFKTLFLFRKGIEPTYTMQSHFFTILLFMILATWIGKKEELSEAFSRFREDLHWSLFAFLSALGFITGVVLTVETKPFLYFVF</sequence>
<evidence type="ECO:0000256" key="8">
    <source>
        <dbReference type="ARBA" id="ARBA00023315"/>
    </source>
</evidence>
<feature type="transmembrane region" description="Helical" evidence="10">
    <location>
        <begin position="70"/>
        <end position="88"/>
    </location>
</feature>
<keyword evidence="7 9" id="KW-0472">Membrane</keyword>
<evidence type="ECO:0000256" key="1">
    <source>
        <dbReference type="ARBA" id="ARBA00004651"/>
    </source>
</evidence>
<evidence type="ECO:0000256" key="3">
    <source>
        <dbReference type="ARBA" id="ARBA00022475"/>
    </source>
</evidence>
<dbReference type="InterPro" id="IPR051085">
    <property type="entry name" value="MB_O-acyltransferase"/>
</dbReference>
<dbReference type="PANTHER" id="PTHR13285">
    <property type="entry name" value="ACYLTRANSFERASE"/>
    <property type="match status" value="1"/>
</dbReference>
<dbReference type="PIRSF" id="PIRSF500217">
    <property type="entry name" value="AlgI"/>
    <property type="match status" value="1"/>
</dbReference>
<dbReference type="EMBL" id="CP012030">
    <property type="protein sequence ID" value="ALO28522.1"/>
    <property type="molecule type" value="Genomic_DNA"/>
</dbReference>
<dbReference type="GO" id="GO:0005886">
    <property type="term" value="C:plasma membrane"/>
    <property type="evidence" value="ECO:0007669"/>
    <property type="project" value="UniProtKB-SubCell"/>
</dbReference>
<dbReference type="PANTHER" id="PTHR13285:SF23">
    <property type="entry name" value="TEICHOIC ACID D-ALANYLTRANSFERASE"/>
    <property type="match status" value="1"/>
</dbReference>
<evidence type="ECO:0000256" key="6">
    <source>
        <dbReference type="ARBA" id="ARBA00022989"/>
    </source>
</evidence>
<gene>
    <name evidence="11" type="ORF">LBBP_04416</name>
</gene>
<keyword evidence="3 9" id="KW-1003">Cell membrane</keyword>
<comment type="similarity">
    <text evidence="2 9">Belongs to the membrane-bound acyltransferase family.</text>
</comment>
<feature type="transmembrane region" description="Helical" evidence="10">
    <location>
        <begin position="100"/>
        <end position="120"/>
    </location>
</feature>
<organism evidence="11">
    <name type="scientific">Leptospira borgpetersenii serovar Ballum</name>
    <dbReference type="NCBI Taxonomy" id="280505"/>
    <lineage>
        <taxon>Bacteria</taxon>
        <taxon>Pseudomonadati</taxon>
        <taxon>Spirochaetota</taxon>
        <taxon>Spirochaetia</taxon>
        <taxon>Leptospirales</taxon>
        <taxon>Leptospiraceae</taxon>
        <taxon>Leptospira</taxon>
    </lineage>
</organism>
<dbReference type="InterPro" id="IPR004299">
    <property type="entry name" value="MBOAT_fam"/>
</dbReference>
<keyword evidence="8 9" id="KW-0012">Acyltransferase</keyword>
<dbReference type="AlphaFoldDB" id="A0A0S2IY08"/>
<evidence type="ECO:0000256" key="2">
    <source>
        <dbReference type="ARBA" id="ARBA00010323"/>
    </source>
</evidence>
<dbReference type="InterPro" id="IPR024194">
    <property type="entry name" value="Ac/AlaTfrase_AlgI/DltB"/>
</dbReference>
<dbReference type="InterPro" id="IPR028362">
    <property type="entry name" value="AlgI"/>
</dbReference>
<feature type="transmembrane region" description="Helical" evidence="10">
    <location>
        <begin position="349"/>
        <end position="370"/>
    </location>
</feature>
<keyword evidence="5 10" id="KW-0812">Transmembrane</keyword>
<dbReference type="Proteomes" id="UP000058857">
    <property type="component" value="Chromosome 2"/>
</dbReference>
<evidence type="ECO:0000256" key="5">
    <source>
        <dbReference type="ARBA" id="ARBA00022692"/>
    </source>
</evidence>
<feature type="transmembrane region" description="Helical" evidence="10">
    <location>
        <begin position="390"/>
        <end position="407"/>
    </location>
</feature>
<evidence type="ECO:0000256" key="4">
    <source>
        <dbReference type="ARBA" id="ARBA00022679"/>
    </source>
</evidence>
<accession>A0A0S2IY08</accession>
<reference evidence="11 12" key="1">
    <citation type="journal article" date="2015" name="PLoS Negl. Trop. Dis.">
        <title>Distribution of Plasmids in Distinct Leptospira Pathogenic Species.</title>
        <authorList>
            <person name="Wang Y."/>
            <person name="Zhuang X."/>
            <person name="Zhong Y."/>
            <person name="Zhang C."/>
            <person name="Zhang Y."/>
            <person name="Zeng L."/>
            <person name="Zhu Y."/>
            <person name="He P."/>
            <person name="Dong K."/>
            <person name="Pal U."/>
            <person name="Guo X."/>
            <person name="Qin J."/>
        </authorList>
    </citation>
    <scope>NUCLEOTIDE SEQUENCE [LARGE SCALE GENOMIC DNA]</scope>
    <source>
        <strain evidence="11 12">56604</strain>
    </source>
</reference>
<dbReference type="GO" id="GO:0016746">
    <property type="term" value="F:acyltransferase activity"/>
    <property type="evidence" value="ECO:0007669"/>
    <property type="project" value="UniProtKB-KW"/>
</dbReference>
<feature type="transmembrane region" description="Helical" evidence="10">
    <location>
        <begin position="26"/>
        <end position="44"/>
    </location>
</feature>
<keyword evidence="6 10" id="KW-1133">Transmembrane helix</keyword>
<dbReference type="PATRIC" id="fig|280505.15.peg.4305"/>
<evidence type="ECO:0000256" key="10">
    <source>
        <dbReference type="SAM" id="Phobius"/>
    </source>
</evidence>
<evidence type="ECO:0000313" key="12">
    <source>
        <dbReference type="Proteomes" id="UP000058857"/>
    </source>
</evidence>
<keyword evidence="4 9" id="KW-0808">Transferase</keyword>
<evidence type="ECO:0000313" key="11">
    <source>
        <dbReference type="EMBL" id="ALO28522.1"/>
    </source>
</evidence>
<feature type="transmembrane region" description="Helical" evidence="10">
    <location>
        <begin position="174"/>
        <end position="197"/>
    </location>
</feature>
<name>A0A0S2IY08_LEPBO</name>
<feature type="transmembrane region" description="Helical" evidence="10">
    <location>
        <begin position="473"/>
        <end position="490"/>
    </location>
</feature>
<dbReference type="PIRSF" id="PIRSF016636">
    <property type="entry name" value="AlgI_DltB"/>
    <property type="match status" value="1"/>
</dbReference>
<feature type="transmembrane region" description="Helical" evidence="10">
    <location>
        <begin position="49"/>
        <end position="64"/>
    </location>
</feature>
<protein>
    <submittedName>
        <fullName evidence="11">Membrane-bound O-acyltransferase family MBOAT</fullName>
    </submittedName>
</protein>
<feature type="transmembrane region" description="Helical" evidence="10">
    <location>
        <begin position="132"/>
        <end position="154"/>
    </location>
</feature>